<sequence>MKERKKEGIRDSNLQPRPVTR</sequence>
<dbReference type="EMBL" id="MTKO01000084">
    <property type="protein sequence ID" value="RWX44994.1"/>
    <property type="molecule type" value="Genomic_DNA"/>
</dbReference>
<evidence type="ECO:0000313" key="2">
    <source>
        <dbReference type="EMBL" id="RWX44994.1"/>
    </source>
</evidence>
<accession>A0A3S3U965</accession>
<dbReference type="AlphaFoldDB" id="A0A3S3U965"/>
<gene>
    <name evidence="2" type="ORF">H206_03843</name>
</gene>
<feature type="non-terminal residue" evidence="2">
    <location>
        <position position="21"/>
    </location>
</feature>
<feature type="region of interest" description="Disordered" evidence="1">
    <location>
        <begin position="1"/>
        <end position="21"/>
    </location>
</feature>
<evidence type="ECO:0000256" key="1">
    <source>
        <dbReference type="SAM" id="MobiDB-lite"/>
    </source>
</evidence>
<organism evidence="2 3">
    <name type="scientific">Candidatus Electrothrix aarhusensis</name>
    <dbReference type="NCBI Taxonomy" id="1859131"/>
    <lineage>
        <taxon>Bacteria</taxon>
        <taxon>Pseudomonadati</taxon>
        <taxon>Thermodesulfobacteriota</taxon>
        <taxon>Desulfobulbia</taxon>
        <taxon>Desulfobulbales</taxon>
        <taxon>Desulfobulbaceae</taxon>
        <taxon>Candidatus Electrothrix</taxon>
    </lineage>
</organism>
<keyword evidence="3" id="KW-1185">Reference proteome</keyword>
<feature type="compositionally biased region" description="Basic and acidic residues" evidence="1">
    <location>
        <begin position="1"/>
        <end position="10"/>
    </location>
</feature>
<protein>
    <submittedName>
        <fullName evidence="2">Uncharacterized protein</fullName>
    </submittedName>
</protein>
<comment type="caution">
    <text evidence="2">The sequence shown here is derived from an EMBL/GenBank/DDBJ whole genome shotgun (WGS) entry which is preliminary data.</text>
</comment>
<evidence type="ECO:0000313" key="3">
    <source>
        <dbReference type="Proteomes" id="UP000287853"/>
    </source>
</evidence>
<dbReference type="Proteomes" id="UP000287853">
    <property type="component" value="Unassembled WGS sequence"/>
</dbReference>
<name>A0A3S3U965_9BACT</name>
<reference evidence="2 3" key="1">
    <citation type="submission" date="2017-01" db="EMBL/GenBank/DDBJ databases">
        <title>The cable genome- insights into the physiology and evolution of filamentous bacteria capable of sulfide oxidation via long distance electron transfer.</title>
        <authorList>
            <person name="Schreiber L."/>
            <person name="Bjerg J.T."/>
            <person name="Boggild A."/>
            <person name="Van De Vossenberg J."/>
            <person name="Meysman F."/>
            <person name="Nielsen L.P."/>
            <person name="Schramm A."/>
            <person name="Kjeldsen K.U."/>
        </authorList>
    </citation>
    <scope>NUCLEOTIDE SEQUENCE [LARGE SCALE GENOMIC DNA]</scope>
    <source>
        <strain evidence="2">MCF</strain>
    </source>
</reference>
<proteinExistence type="predicted"/>